<keyword evidence="1" id="KW-0378">Hydrolase</keyword>
<dbReference type="AlphaFoldDB" id="A0A8J6CFT0"/>
<accession>A0A8J6CFT0</accession>
<dbReference type="PANTHER" id="PTHR48081">
    <property type="entry name" value="AB HYDROLASE SUPERFAMILY PROTEIN C4A8.06C"/>
    <property type="match status" value="1"/>
</dbReference>
<dbReference type="InterPro" id="IPR013094">
    <property type="entry name" value="AB_hydrolase_3"/>
</dbReference>
<protein>
    <recommendedName>
        <fullName evidence="2">Alpha/beta hydrolase fold-3 domain-containing protein</fullName>
    </recommendedName>
</protein>
<dbReference type="PANTHER" id="PTHR48081:SF8">
    <property type="entry name" value="ALPHA_BETA HYDROLASE FOLD-3 DOMAIN-CONTAINING PROTEIN-RELATED"/>
    <property type="match status" value="1"/>
</dbReference>
<proteinExistence type="predicted"/>
<keyword evidence="4" id="KW-1185">Reference proteome</keyword>
<reference evidence="3" key="1">
    <citation type="submission" date="2021-05" db="EMBL/GenBank/DDBJ databases">
        <title>The genome of the haptophyte Pavlova lutheri (Diacronema luteri, Pavlovales) - a model for lipid biosynthesis in eukaryotic algae.</title>
        <authorList>
            <person name="Hulatt C.J."/>
            <person name="Posewitz M.C."/>
        </authorList>
    </citation>
    <scope>NUCLEOTIDE SEQUENCE</scope>
    <source>
        <strain evidence="3">NIVA-4/92</strain>
    </source>
</reference>
<comment type="caution">
    <text evidence="3">The sequence shown here is derived from an EMBL/GenBank/DDBJ whole genome shotgun (WGS) entry which is preliminary data.</text>
</comment>
<dbReference type="OMA" id="CRNAVET"/>
<dbReference type="Proteomes" id="UP000751190">
    <property type="component" value="Unassembled WGS sequence"/>
</dbReference>
<dbReference type="GO" id="GO:0016787">
    <property type="term" value="F:hydrolase activity"/>
    <property type="evidence" value="ECO:0007669"/>
    <property type="project" value="UniProtKB-KW"/>
</dbReference>
<dbReference type="SUPFAM" id="SSF53474">
    <property type="entry name" value="alpha/beta-Hydrolases"/>
    <property type="match status" value="1"/>
</dbReference>
<dbReference type="EMBL" id="JAGTXO010000001">
    <property type="protein sequence ID" value="KAG8471024.1"/>
    <property type="molecule type" value="Genomic_DNA"/>
</dbReference>
<dbReference type="Gene3D" id="3.40.50.1820">
    <property type="entry name" value="alpha/beta hydrolase"/>
    <property type="match status" value="1"/>
</dbReference>
<dbReference type="InterPro" id="IPR029058">
    <property type="entry name" value="AB_hydrolase_fold"/>
</dbReference>
<dbReference type="OrthoDB" id="408631at2759"/>
<feature type="domain" description="Alpha/beta hydrolase fold-3" evidence="2">
    <location>
        <begin position="125"/>
        <end position="344"/>
    </location>
</feature>
<gene>
    <name evidence="3" type="ORF">KFE25_009445</name>
</gene>
<evidence type="ECO:0000313" key="4">
    <source>
        <dbReference type="Proteomes" id="UP000751190"/>
    </source>
</evidence>
<evidence type="ECO:0000313" key="3">
    <source>
        <dbReference type="EMBL" id="KAG8471024.1"/>
    </source>
</evidence>
<name>A0A8J6CFT0_DIALT</name>
<evidence type="ECO:0000259" key="2">
    <source>
        <dbReference type="Pfam" id="PF07859"/>
    </source>
</evidence>
<sequence>MGAGIAAFATAAAATTALVVYLRRTRKLGFSLGVRLEMLALTSEELPDEPTEEWLEEQREARAMRTADVFTPLEELRGVCPEWALRQATIMCDDVVRSTVDAWHLPVRAYLPRVASNDELLPMCVFFHGGGWVHGGEGSHDHIARYFAAHRIVTVMVDYRLAPEHEYPVPVNDCVDAVKWAARNASELGCDPRKLVVAGDGAGANLAFAACLRVRDAKFDGFAEGVGAIASLLLAYPCVSRELVTLPDGSYETYASGYGLTRERMSWFWEQYTGKKTTERIAQDELRYIAPIDTRTSLHALPPTMVMLADHDVLFDDGKQLAGRLRAAGVHCTVEVVPYTLHGLYCNRRLDAHAWEVFMEKSVKWMRRATDG</sequence>
<organism evidence="3 4">
    <name type="scientific">Diacronema lutheri</name>
    <name type="common">Unicellular marine alga</name>
    <name type="synonym">Monochrysis lutheri</name>
    <dbReference type="NCBI Taxonomy" id="2081491"/>
    <lineage>
        <taxon>Eukaryota</taxon>
        <taxon>Haptista</taxon>
        <taxon>Haptophyta</taxon>
        <taxon>Pavlovophyceae</taxon>
        <taxon>Pavlovales</taxon>
        <taxon>Pavlovaceae</taxon>
        <taxon>Diacronema</taxon>
    </lineage>
</organism>
<dbReference type="Pfam" id="PF07859">
    <property type="entry name" value="Abhydrolase_3"/>
    <property type="match status" value="1"/>
</dbReference>
<evidence type="ECO:0000256" key="1">
    <source>
        <dbReference type="ARBA" id="ARBA00022801"/>
    </source>
</evidence>
<dbReference type="InterPro" id="IPR050300">
    <property type="entry name" value="GDXG_lipolytic_enzyme"/>
</dbReference>